<dbReference type="SUPFAM" id="SSF88723">
    <property type="entry name" value="PIN domain-like"/>
    <property type="match status" value="1"/>
</dbReference>
<dbReference type="PANTHER" id="PTHR33653:SF1">
    <property type="entry name" value="RIBONUCLEASE VAPC2"/>
    <property type="match status" value="1"/>
</dbReference>
<keyword evidence="3 8" id="KW-0540">Nuclease</keyword>
<feature type="binding site" evidence="8">
    <location>
        <position position="13"/>
    </location>
    <ligand>
        <name>Mg(2+)</name>
        <dbReference type="ChEBI" id="CHEBI:18420"/>
    </ligand>
</feature>
<keyword evidence="5 8" id="KW-0378">Hydrolase</keyword>
<dbReference type="PANTHER" id="PTHR33653">
    <property type="entry name" value="RIBONUCLEASE VAPC2"/>
    <property type="match status" value="1"/>
</dbReference>
<dbReference type="Proteomes" id="UP000267289">
    <property type="component" value="Unassembled WGS sequence"/>
</dbReference>
<keyword evidence="4 8" id="KW-0479">Metal-binding</keyword>
<evidence type="ECO:0000313" key="11">
    <source>
        <dbReference type="Proteomes" id="UP000267289"/>
    </source>
</evidence>
<comment type="function">
    <text evidence="8">Toxic component of a toxin-antitoxin (TA) system. An RNase.</text>
</comment>
<accession>A0A498Q8B7</accession>
<evidence type="ECO:0000256" key="5">
    <source>
        <dbReference type="ARBA" id="ARBA00022801"/>
    </source>
</evidence>
<feature type="domain" description="PIN" evidence="9">
    <location>
        <begin position="11"/>
        <end position="128"/>
    </location>
</feature>
<dbReference type="InterPro" id="IPR029060">
    <property type="entry name" value="PIN-like_dom_sf"/>
</dbReference>
<organism evidence="10 11">
    <name type="scientific">Mycobacterium innocens</name>
    <dbReference type="NCBI Taxonomy" id="2341083"/>
    <lineage>
        <taxon>Bacteria</taxon>
        <taxon>Bacillati</taxon>
        <taxon>Actinomycetota</taxon>
        <taxon>Actinomycetes</taxon>
        <taxon>Mycobacteriales</taxon>
        <taxon>Mycobacteriaceae</taxon>
        <taxon>Mycobacterium</taxon>
    </lineage>
</organism>
<keyword evidence="6 8" id="KW-0460">Magnesium</keyword>
<proteinExistence type="inferred from homology"/>
<dbReference type="GO" id="GO:0090729">
    <property type="term" value="F:toxin activity"/>
    <property type="evidence" value="ECO:0007669"/>
    <property type="project" value="UniProtKB-KW"/>
</dbReference>
<dbReference type="RefSeq" id="WP_075544749.1">
    <property type="nucleotide sequence ID" value="NZ_UPHQ01000162.1"/>
</dbReference>
<dbReference type="InterPro" id="IPR050556">
    <property type="entry name" value="Type_II_TA_system_RNase"/>
</dbReference>
<comment type="similarity">
    <text evidence="7 8">Belongs to the PINc/VapC protein family.</text>
</comment>
<evidence type="ECO:0000256" key="4">
    <source>
        <dbReference type="ARBA" id="ARBA00022723"/>
    </source>
</evidence>
<evidence type="ECO:0000256" key="1">
    <source>
        <dbReference type="ARBA" id="ARBA00001946"/>
    </source>
</evidence>
<dbReference type="CDD" id="cd18732">
    <property type="entry name" value="PIN_MtVapC4-C5_like"/>
    <property type="match status" value="1"/>
</dbReference>
<dbReference type="EC" id="3.1.-.-" evidence="8"/>
<keyword evidence="2 8" id="KW-1277">Toxin-antitoxin system</keyword>
<dbReference type="InterPro" id="IPR002716">
    <property type="entry name" value="PIN_dom"/>
</dbReference>
<keyword evidence="8" id="KW-0800">Toxin</keyword>
<dbReference type="InterPro" id="IPR022907">
    <property type="entry name" value="VapC_family"/>
</dbReference>
<dbReference type="Gene3D" id="3.40.50.1010">
    <property type="entry name" value="5'-nuclease"/>
    <property type="match status" value="1"/>
</dbReference>
<dbReference type="OrthoDB" id="3257696at2"/>
<comment type="cofactor">
    <cofactor evidence="1 8">
        <name>Mg(2+)</name>
        <dbReference type="ChEBI" id="CHEBI:18420"/>
    </cofactor>
</comment>
<evidence type="ECO:0000259" key="9">
    <source>
        <dbReference type="Pfam" id="PF01850"/>
    </source>
</evidence>
<dbReference type="GO" id="GO:0004540">
    <property type="term" value="F:RNA nuclease activity"/>
    <property type="evidence" value="ECO:0007669"/>
    <property type="project" value="InterPro"/>
</dbReference>
<gene>
    <name evidence="10" type="primary">vapC5_1</name>
    <name evidence="8" type="synonym">vapC</name>
    <name evidence="10" type="ORF">LAUMK13_03161</name>
</gene>
<evidence type="ECO:0000256" key="2">
    <source>
        <dbReference type="ARBA" id="ARBA00022649"/>
    </source>
</evidence>
<dbReference type="EMBL" id="UPHQ01000162">
    <property type="protein sequence ID" value="VBA40645.1"/>
    <property type="molecule type" value="Genomic_DNA"/>
</dbReference>
<protein>
    <recommendedName>
        <fullName evidence="8">Ribonuclease VapC</fullName>
        <shortName evidence="8">RNase VapC</shortName>
        <ecNumber evidence="8">3.1.-.-</ecNumber>
    </recommendedName>
    <alternativeName>
        <fullName evidence="8">Toxin VapC</fullName>
    </alternativeName>
</protein>
<evidence type="ECO:0000256" key="3">
    <source>
        <dbReference type="ARBA" id="ARBA00022722"/>
    </source>
</evidence>
<evidence type="ECO:0000256" key="8">
    <source>
        <dbReference type="HAMAP-Rule" id="MF_00265"/>
    </source>
</evidence>
<evidence type="ECO:0000256" key="6">
    <source>
        <dbReference type="ARBA" id="ARBA00022842"/>
    </source>
</evidence>
<dbReference type="GO" id="GO:0016787">
    <property type="term" value="F:hydrolase activity"/>
    <property type="evidence" value="ECO:0007669"/>
    <property type="project" value="UniProtKB-KW"/>
</dbReference>
<dbReference type="HAMAP" id="MF_00265">
    <property type="entry name" value="VapC_Nob1"/>
    <property type="match status" value="1"/>
</dbReference>
<sequence>MAEAARAAQGLLDTSVVIDLDHIDAGQLPCELAVSALTMAELAAGPHATDDAAERARRQDRLQRAEATLDPLPFDGEAARAYGRIYAAIVATGRKARGPRAVDLLIAATALAAKLPLYTRNIDDFQGIDHLLTVVSV</sequence>
<feature type="binding site" evidence="8">
    <location>
        <position position="103"/>
    </location>
    <ligand>
        <name>Mg(2+)</name>
        <dbReference type="ChEBI" id="CHEBI:18420"/>
    </ligand>
</feature>
<dbReference type="AlphaFoldDB" id="A0A498Q8B7"/>
<name>A0A498Q8B7_9MYCO</name>
<evidence type="ECO:0000256" key="7">
    <source>
        <dbReference type="ARBA" id="ARBA00038093"/>
    </source>
</evidence>
<keyword evidence="11" id="KW-1185">Reference proteome</keyword>
<evidence type="ECO:0000313" key="10">
    <source>
        <dbReference type="EMBL" id="VBA40645.1"/>
    </source>
</evidence>
<dbReference type="GO" id="GO:0000287">
    <property type="term" value="F:magnesium ion binding"/>
    <property type="evidence" value="ECO:0007669"/>
    <property type="project" value="UniProtKB-UniRule"/>
</dbReference>
<dbReference type="Pfam" id="PF01850">
    <property type="entry name" value="PIN"/>
    <property type="match status" value="1"/>
</dbReference>
<reference evidence="10 11" key="1">
    <citation type="submission" date="2018-09" db="EMBL/GenBank/DDBJ databases">
        <authorList>
            <person name="Tagini F."/>
        </authorList>
    </citation>
    <scope>NUCLEOTIDE SEQUENCE [LARGE SCALE GENOMIC DNA]</scope>
    <source>
        <strain evidence="10 11">MK13</strain>
    </source>
</reference>